<accession>A0A699ZU03</accession>
<feature type="non-terminal residue" evidence="1">
    <location>
        <position position="31"/>
    </location>
</feature>
<keyword evidence="2" id="KW-1185">Reference proteome</keyword>
<sequence length="31" mass="3449">MMETLLVGLGLMMCTDGWRNKRAANGRPLVN</sequence>
<dbReference type="AlphaFoldDB" id="A0A699ZU03"/>
<dbReference type="EMBL" id="BLLF01001469">
    <property type="protein sequence ID" value="GFH19472.1"/>
    <property type="molecule type" value="Genomic_DNA"/>
</dbReference>
<evidence type="ECO:0000313" key="1">
    <source>
        <dbReference type="EMBL" id="GFH19472.1"/>
    </source>
</evidence>
<comment type="caution">
    <text evidence="1">The sequence shown here is derived from an EMBL/GenBank/DDBJ whole genome shotgun (WGS) entry which is preliminary data.</text>
</comment>
<name>A0A699ZU03_HAELA</name>
<protein>
    <submittedName>
        <fullName evidence="1">Uncharacterized protein</fullName>
    </submittedName>
</protein>
<evidence type="ECO:0000313" key="2">
    <source>
        <dbReference type="Proteomes" id="UP000485058"/>
    </source>
</evidence>
<proteinExistence type="predicted"/>
<gene>
    <name evidence="1" type="ORF">HaLaN_16423</name>
</gene>
<feature type="non-terminal residue" evidence="1">
    <location>
        <position position="1"/>
    </location>
</feature>
<dbReference type="Proteomes" id="UP000485058">
    <property type="component" value="Unassembled WGS sequence"/>
</dbReference>
<reference evidence="1 2" key="1">
    <citation type="submission" date="2020-02" db="EMBL/GenBank/DDBJ databases">
        <title>Draft genome sequence of Haematococcus lacustris strain NIES-144.</title>
        <authorList>
            <person name="Morimoto D."/>
            <person name="Nakagawa S."/>
            <person name="Yoshida T."/>
            <person name="Sawayama S."/>
        </authorList>
    </citation>
    <scope>NUCLEOTIDE SEQUENCE [LARGE SCALE GENOMIC DNA]</scope>
    <source>
        <strain evidence="1 2">NIES-144</strain>
    </source>
</reference>
<organism evidence="1 2">
    <name type="scientific">Haematococcus lacustris</name>
    <name type="common">Green alga</name>
    <name type="synonym">Haematococcus pluvialis</name>
    <dbReference type="NCBI Taxonomy" id="44745"/>
    <lineage>
        <taxon>Eukaryota</taxon>
        <taxon>Viridiplantae</taxon>
        <taxon>Chlorophyta</taxon>
        <taxon>core chlorophytes</taxon>
        <taxon>Chlorophyceae</taxon>
        <taxon>CS clade</taxon>
        <taxon>Chlamydomonadales</taxon>
        <taxon>Haematococcaceae</taxon>
        <taxon>Haematococcus</taxon>
    </lineage>
</organism>